<evidence type="ECO:0000256" key="5">
    <source>
        <dbReference type="ARBA" id="ARBA00022527"/>
    </source>
</evidence>
<evidence type="ECO:0000313" key="20">
    <source>
        <dbReference type="Proteomes" id="UP000494206"/>
    </source>
</evidence>
<evidence type="ECO:0000256" key="11">
    <source>
        <dbReference type="ARBA" id="ARBA00040213"/>
    </source>
</evidence>
<feature type="domain" description="Protein kinase" evidence="18">
    <location>
        <begin position="484"/>
        <end position="779"/>
    </location>
</feature>
<evidence type="ECO:0000256" key="8">
    <source>
        <dbReference type="ARBA" id="ARBA00022777"/>
    </source>
</evidence>
<feature type="binding site" evidence="16">
    <location>
        <position position="513"/>
    </location>
    <ligand>
        <name>ATP</name>
        <dbReference type="ChEBI" id="CHEBI:30616"/>
    </ligand>
</feature>
<evidence type="ECO:0000256" key="4">
    <source>
        <dbReference type="ARBA" id="ARBA00012425"/>
    </source>
</evidence>
<keyword evidence="8" id="KW-0418">Kinase</keyword>
<dbReference type="Gene3D" id="3.30.200.20">
    <property type="entry name" value="Phosphorylase Kinase, domain 1"/>
    <property type="match status" value="1"/>
</dbReference>
<dbReference type="InterPro" id="IPR017441">
    <property type="entry name" value="Protein_kinase_ATP_BS"/>
</dbReference>
<feature type="compositionally biased region" description="Basic and acidic residues" evidence="17">
    <location>
        <begin position="231"/>
        <end position="253"/>
    </location>
</feature>
<dbReference type="GO" id="GO:0030332">
    <property type="term" value="F:cyclin binding"/>
    <property type="evidence" value="ECO:0007669"/>
    <property type="project" value="TreeGrafter"/>
</dbReference>
<dbReference type="PANTHER" id="PTHR24056">
    <property type="entry name" value="CELL DIVISION PROTEIN KINASE"/>
    <property type="match status" value="1"/>
</dbReference>
<evidence type="ECO:0000256" key="17">
    <source>
        <dbReference type="SAM" id="MobiDB-lite"/>
    </source>
</evidence>
<evidence type="ECO:0000256" key="10">
    <source>
        <dbReference type="ARBA" id="ARBA00023242"/>
    </source>
</evidence>
<evidence type="ECO:0000256" key="13">
    <source>
        <dbReference type="ARBA" id="ARBA00047811"/>
    </source>
</evidence>
<keyword evidence="9 16" id="KW-0067">ATP-binding</keyword>
<comment type="catalytic activity">
    <reaction evidence="13">
        <text>L-threonyl-[protein] + ATP = O-phospho-L-threonyl-[protein] + ADP + H(+)</text>
        <dbReference type="Rhea" id="RHEA:46608"/>
        <dbReference type="Rhea" id="RHEA-COMP:11060"/>
        <dbReference type="Rhea" id="RHEA-COMP:11605"/>
        <dbReference type="ChEBI" id="CHEBI:15378"/>
        <dbReference type="ChEBI" id="CHEBI:30013"/>
        <dbReference type="ChEBI" id="CHEBI:30616"/>
        <dbReference type="ChEBI" id="CHEBI:61977"/>
        <dbReference type="ChEBI" id="CHEBI:456216"/>
        <dbReference type="EC" id="2.7.11.22"/>
    </reaction>
</comment>
<evidence type="ECO:0000256" key="16">
    <source>
        <dbReference type="PROSITE-ProRule" id="PRU10141"/>
    </source>
</evidence>
<comment type="catalytic activity">
    <reaction evidence="14">
        <text>L-seryl-[protein] + ATP = O-phospho-L-seryl-[protein] + ADP + H(+)</text>
        <dbReference type="Rhea" id="RHEA:17989"/>
        <dbReference type="Rhea" id="RHEA-COMP:9863"/>
        <dbReference type="Rhea" id="RHEA-COMP:11604"/>
        <dbReference type="ChEBI" id="CHEBI:15378"/>
        <dbReference type="ChEBI" id="CHEBI:29999"/>
        <dbReference type="ChEBI" id="CHEBI:30616"/>
        <dbReference type="ChEBI" id="CHEBI:83421"/>
        <dbReference type="ChEBI" id="CHEBI:456216"/>
        <dbReference type="EC" id="2.7.11.22"/>
    </reaction>
</comment>
<gene>
    <name evidence="19" type="ORF">CBOVIS_LOCUS5454</name>
</gene>
<evidence type="ECO:0000256" key="1">
    <source>
        <dbReference type="ARBA" id="ARBA00004123"/>
    </source>
</evidence>
<dbReference type="PANTHER" id="PTHR24056:SF546">
    <property type="entry name" value="CYCLIN-DEPENDENT KINASE 12"/>
    <property type="match status" value="1"/>
</dbReference>
<accession>A0A8S1EP91</accession>
<evidence type="ECO:0000256" key="2">
    <source>
        <dbReference type="ARBA" id="ARBA00006485"/>
    </source>
</evidence>
<dbReference type="SMART" id="SM00220">
    <property type="entry name" value="S_TKc"/>
    <property type="match status" value="1"/>
</dbReference>
<dbReference type="Pfam" id="PF00069">
    <property type="entry name" value="Pkinase"/>
    <property type="match status" value="1"/>
</dbReference>
<dbReference type="GO" id="GO:0005524">
    <property type="term" value="F:ATP binding"/>
    <property type="evidence" value="ECO:0007669"/>
    <property type="project" value="UniProtKB-UniRule"/>
</dbReference>
<feature type="compositionally biased region" description="Basic and acidic residues" evidence="17">
    <location>
        <begin position="169"/>
        <end position="186"/>
    </location>
</feature>
<evidence type="ECO:0000256" key="9">
    <source>
        <dbReference type="ARBA" id="ARBA00022840"/>
    </source>
</evidence>
<dbReference type="InterPro" id="IPR011009">
    <property type="entry name" value="Kinase-like_dom_sf"/>
</dbReference>
<evidence type="ECO:0000256" key="6">
    <source>
        <dbReference type="ARBA" id="ARBA00022679"/>
    </source>
</evidence>
<keyword evidence="6" id="KW-0808">Transferase</keyword>
<feature type="compositionally biased region" description="Basic and acidic residues" evidence="17">
    <location>
        <begin position="199"/>
        <end position="220"/>
    </location>
</feature>
<evidence type="ECO:0000256" key="7">
    <source>
        <dbReference type="ARBA" id="ARBA00022741"/>
    </source>
</evidence>
<dbReference type="SUPFAM" id="SSF56112">
    <property type="entry name" value="Protein kinase-like (PK-like)"/>
    <property type="match status" value="1"/>
</dbReference>
<keyword evidence="7 16" id="KW-0547">Nucleotide-binding</keyword>
<dbReference type="EC" id="2.7.11.23" evidence="3"/>
<dbReference type="EC" id="2.7.11.22" evidence="4"/>
<proteinExistence type="inferred from homology"/>
<dbReference type="InterPro" id="IPR000719">
    <property type="entry name" value="Prot_kinase_dom"/>
</dbReference>
<comment type="subcellular location">
    <subcellularLocation>
        <location evidence="1">Nucleus</location>
    </subcellularLocation>
</comment>
<organism evidence="19 20">
    <name type="scientific">Caenorhabditis bovis</name>
    <dbReference type="NCBI Taxonomy" id="2654633"/>
    <lineage>
        <taxon>Eukaryota</taxon>
        <taxon>Metazoa</taxon>
        <taxon>Ecdysozoa</taxon>
        <taxon>Nematoda</taxon>
        <taxon>Chromadorea</taxon>
        <taxon>Rhabditida</taxon>
        <taxon>Rhabditina</taxon>
        <taxon>Rhabditomorpha</taxon>
        <taxon>Rhabditoidea</taxon>
        <taxon>Rhabditidae</taxon>
        <taxon>Peloderinae</taxon>
        <taxon>Caenorhabditis</taxon>
    </lineage>
</organism>
<dbReference type="OrthoDB" id="28397at2759"/>
<evidence type="ECO:0000259" key="18">
    <source>
        <dbReference type="PROSITE" id="PS50011"/>
    </source>
</evidence>
<keyword evidence="5" id="KW-0723">Serine/threonine-protein kinase</keyword>
<feature type="compositionally biased region" description="Basic residues" evidence="17">
    <location>
        <begin position="254"/>
        <end position="283"/>
    </location>
</feature>
<dbReference type="Gene3D" id="1.10.510.10">
    <property type="entry name" value="Transferase(Phosphotransferase) domain 1"/>
    <property type="match status" value="1"/>
</dbReference>
<name>A0A8S1EP91_9PELO</name>
<comment type="caution">
    <text evidence="19">The sequence shown here is derived from an EMBL/GenBank/DDBJ whole genome shotgun (WGS) entry which is preliminary data.</text>
</comment>
<keyword evidence="20" id="KW-1185">Reference proteome</keyword>
<comment type="similarity">
    <text evidence="2">Belongs to the protein kinase superfamily. CMGC Ser/Thr protein kinase family. CDC2/CDKX subfamily.</text>
</comment>
<dbReference type="GO" id="GO:0008024">
    <property type="term" value="C:cyclin/CDK positive transcription elongation factor complex"/>
    <property type="evidence" value="ECO:0007669"/>
    <property type="project" value="TreeGrafter"/>
</dbReference>
<keyword evidence="10" id="KW-0539">Nucleus</keyword>
<protein>
    <recommendedName>
        <fullName evidence="11">Cyclin-dependent kinase 12</fullName>
        <ecNumber evidence="4">2.7.11.22</ecNumber>
        <ecNumber evidence="3">2.7.11.23</ecNumber>
    </recommendedName>
    <alternativeName>
        <fullName evidence="12">Cell division protein kinase 12</fullName>
    </alternativeName>
</protein>
<feature type="region of interest" description="Disordered" evidence="17">
    <location>
        <begin position="791"/>
        <end position="881"/>
    </location>
</feature>
<comment type="catalytic activity">
    <reaction evidence="15">
        <text>[DNA-directed RNA polymerase] + ATP = phospho-[DNA-directed RNA polymerase] + ADP + H(+)</text>
        <dbReference type="Rhea" id="RHEA:10216"/>
        <dbReference type="Rhea" id="RHEA-COMP:11321"/>
        <dbReference type="Rhea" id="RHEA-COMP:11322"/>
        <dbReference type="ChEBI" id="CHEBI:15378"/>
        <dbReference type="ChEBI" id="CHEBI:30616"/>
        <dbReference type="ChEBI" id="CHEBI:43176"/>
        <dbReference type="ChEBI" id="CHEBI:68546"/>
        <dbReference type="ChEBI" id="CHEBI:456216"/>
        <dbReference type="EC" id="2.7.11.23"/>
    </reaction>
</comment>
<dbReference type="AlphaFoldDB" id="A0A8S1EP91"/>
<dbReference type="EMBL" id="CADEPM010000003">
    <property type="protein sequence ID" value="CAB3402912.1"/>
    <property type="molecule type" value="Genomic_DNA"/>
</dbReference>
<dbReference type="FunFam" id="1.10.510.10:FF:000415">
    <property type="entry name" value="CMGC/CDK/CRK7 protein kinase, variant"/>
    <property type="match status" value="1"/>
</dbReference>
<dbReference type="PROSITE" id="PS00108">
    <property type="entry name" value="PROTEIN_KINASE_ST"/>
    <property type="match status" value="1"/>
</dbReference>
<reference evidence="19 20" key="1">
    <citation type="submission" date="2020-04" db="EMBL/GenBank/DDBJ databases">
        <authorList>
            <person name="Laetsch R D."/>
            <person name="Stevens L."/>
            <person name="Kumar S."/>
            <person name="Blaxter L. M."/>
        </authorList>
    </citation>
    <scope>NUCLEOTIDE SEQUENCE [LARGE SCALE GENOMIC DNA]</scope>
</reference>
<feature type="region of interest" description="Disordered" evidence="17">
    <location>
        <begin position="134"/>
        <end position="355"/>
    </location>
</feature>
<dbReference type="InterPro" id="IPR008271">
    <property type="entry name" value="Ser/Thr_kinase_AS"/>
</dbReference>
<feature type="compositionally biased region" description="Basic residues" evidence="17">
    <location>
        <begin position="312"/>
        <end position="324"/>
    </location>
</feature>
<feature type="compositionally biased region" description="Low complexity" evidence="17">
    <location>
        <begin position="845"/>
        <end position="881"/>
    </location>
</feature>
<evidence type="ECO:0000256" key="15">
    <source>
        <dbReference type="ARBA" id="ARBA00049280"/>
    </source>
</evidence>
<evidence type="ECO:0000313" key="19">
    <source>
        <dbReference type="EMBL" id="CAB3402912.1"/>
    </source>
</evidence>
<dbReference type="GO" id="GO:0032968">
    <property type="term" value="P:positive regulation of transcription elongation by RNA polymerase II"/>
    <property type="evidence" value="ECO:0007669"/>
    <property type="project" value="TreeGrafter"/>
</dbReference>
<dbReference type="InterPro" id="IPR050108">
    <property type="entry name" value="CDK"/>
</dbReference>
<dbReference type="GO" id="GO:0008353">
    <property type="term" value="F:RNA polymerase II CTD heptapeptide repeat kinase activity"/>
    <property type="evidence" value="ECO:0007669"/>
    <property type="project" value="UniProtKB-EC"/>
</dbReference>
<feature type="compositionally biased region" description="Polar residues" evidence="17">
    <location>
        <begin position="816"/>
        <end position="825"/>
    </location>
</feature>
<dbReference type="PROSITE" id="PS00107">
    <property type="entry name" value="PROTEIN_KINASE_ATP"/>
    <property type="match status" value="1"/>
</dbReference>
<dbReference type="Proteomes" id="UP000494206">
    <property type="component" value="Unassembled WGS sequence"/>
</dbReference>
<evidence type="ECO:0000256" key="14">
    <source>
        <dbReference type="ARBA" id="ARBA00048367"/>
    </source>
</evidence>
<sequence>MSSELFPGIVVDIKDFNAQIVSGNNRFQVCRNNEFEVKVGDNVYFDNLKISTVACKTVAKITNGRINDDEMMWSPYIGNIEDPQSISVVLSDDSFYEVIVSYQKENQVYWKLESVVKLRNEYAKEIKNAAEMSFDSPNEGSLANFENDGTNGSSHRRKEEEISPAASSNDRDRRASNSYRERDRSRSRTTSPSRMYNSKNDRKSSSRQGKRDRVSRDDRSPSTPIRNRRSNSREGRSHRYRDDRNRGDRWKSKERFKRRDKKRSRSRSRHRSPKRSKKNRRRYSSASNSPDPMSISLIGEIKKTHGDTVVSKSRKKRRKHKRHSSSSSTSSEEMHVDGPASSNGTALNIPAPMPPPQILYQYQRIAPQPAPPTSFYPVNPPPLPPTALMDPYQKPPPVLPSMPPPATASYSTDGLFPQPPQPTVQPHLAFSGNPGVRMMEGLPLPPAPESKRIVTKPVVLNRRGNRRKVDPSRDEWGTTLLTDYTMLGQIGEGTYGQVYKAVNKKTGEQVALKRVRLENEKEGFPITAVREIKILRQLNHKNIVRLIDIVTDNASVQELRNSRVNFYLVFEYVDHDLMGLLDSKDLIEFTKEQVCMIFKQLLEGLAYCHQAGFLHRDIKCSNILVNNKGELKVADLGLARLWHEGYDRPYTNRVITLWYRPPELLLGEECYGPEIDIWSAGCMLGELFTRKPLFNGSNDIAQLEVITKLCGSPTIDNWPDVVKLKGWQSLRQKRAYPRRIRDEFEHIMPSQAVDLLDKLLSLDPKKRLTAREALNHPWILSLKRTNVPPLNLPQHQDCHEMWSKKQKRENRLLNGPSASKTRSPGGSSGHHKLPNLLPRGNSRPSNGASGSQSISRSASSSGNFVAQPAPTAAAAPNSFIH</sequence>
<dbReference type="FunFam" id="3.30.200.20:FF:000074">
    <property type="entry name" value="cyclin-dependent kinase 12 isoform X2"/>
    <property type="match status" value="1"/>
</dbReference>
<dbReference type="GO" id="GO:0004693">
    <property type="term" value="F:cyclin-dependent protein serine/threonine kinase activity"/>
    <property type="evidence" value="ECO:0007669"/>
    <property type="project" value="UniProtKB-EC"/>
</dbReference>
<dbReference type="PROSITE" id="PS50011">
    <property type="entry name" value="PROTEIN_KINASE_DOM"/>
    <property type="match status" value="1"/>
</dbReference>
<evidence type="ECO:0000256" key="12">
    <source>
        <dbReference type="ARBA" id="ARBA00041920"/>
    </source>
</evidence>
<evidence type="ECO:0000256" key="3">
    <source>
        <dbReference type="ARBA" id="ARBA00012409"/>
    </source>
</evidence>